<evidence type="ECO:0000256" key="6">
    <source>
        <dbReference type="SAM" id="Phobius"/>
    </source>
</evidence>
<keyword evidence="7" id="KW-0614">Plasmid</keyword>
<evidence type="ECO:0000256" key="3">
    <source>
        <dbReference type="ARBA" id="ARBA00022692"/>
    </source>
</evidence>
<reference evidence="7 8" key="1">
    <citation type="journal article" date="2006" name="PLoS Genet.">
        <title>Secrets of soil survival revealed by the genome sequence of Arthrobacter aurescens TC1.</title>
        <authorList>
            <person name="Mongodin E.F."/>
            <person name="Shapir N."/>
            <person name="Daugherty S.C."/>
            <person name="DeBoy R.T."/>
            <person name="Emerson J.B."/>
            <person name="Shvartzbeyn A."/>
            <person name="Radune D."/>
            <person name="Vamathevan J."/>
            <person name="Riggs F."/>
            <person name="Grinberg V."/>
            <person name="Khouri H."/>
            <person name="Wackett L.P."/>
            <person name="Nelson K.E."/>
            <person name="Sadowsky M.J."/>
        </authorList>
    </citation>
    <scope>NUCLEOTIDE SEQUENCE [LARGE SCALE GENOMIC DNA]</scope>
    <source>
        <strain evidence="7 8">TC1</strain>
    </source>
</reference>
<dbReference type="InterPro" id="IPR018385">
    <property type="entry name" value="C4_dicarb_anaerob_car-like"/>
</dbReference>
<dbReference type="EMBL" id="CP000475">
    <property type="protein sequence ID" value="ABM10526.1"/>
    <property type="molecule type" value="Genomic_DNA"/>
</dbReference>
<dbReference type="HOGENOM" id="CLU_668717_0_0_11"/>
<dbReference type="AlphaFoldDB" id="A1RCX0"/>
<feature type="transmembrane region" description="Helical" evidence="6">
    <location>
        <begin position="55"/>
        <end position="75"/>
    </location>
</feature>
<protein>
    <submittedName>
        <fullName evidence="7">Integral membrane protein</fullName>
    </submittedName>
</protein>
<name>A1RCX0_PAEAT</name>
<accession>A1RCX0</accession>
<feature type="transmembrane region" description="Helical" evidence="6">
    <location>
        <begin position="288"/>
        <end position="308"/>
    </location>
</feature>
<keyword evidence="8" id="KW-1185">Reference proteome</keyword>
<feature type="transmembrane region" description="Helical" evidence="6">
    <location>
        <begin position="96"/>
        <end position="117"/>
    </location>
</feature>
<evidence type="ECO:0000256" key="1">
    <source>
        <dbReference type="ARBA" id="ARBA00004651"/>
    </source>
</evidence>
<dbReference type="KEGG" id="aau:AAur_pTC10210"/>
<feature type="transmembrane region" description="Helical" evidence="6">
    <location>
        <begin position="347"/>
        <end position="369"/>
    </location>
</feature>
<feature type="transmembrane region" description="Helical" evidence="6">
    <location>
        <begin position="171"/>
        <end position="197"/>
    </location>
</feature>
<evidence type="ECO:0000256" key="2">
    <source>
        <dbReference type="ARBA" id="ARBA00022475"/>
    </source>
</evidence>
<feature type="transmembrane region" description="Helical" evidence="6">
    <location>
        <begin position="26"/>
        <end position="43"/>
    </location>
</feature>
<sequence length="381" mass="40021">MNNMEFLLLVLPLLIIIFLLVRKQHMLVAAFIGGALAIILGRLDAVVINKLFTEGITKMLGMTVPILYAATASMVTKAGSINSVVNLANHYFKGRIAILAGFMVLIQGVATLMSGLASSNSIVIAPLVFAAFGAVPEVIAGMTIVSAVAFSTTPVSGHAVVAAQMAKIDIFEYFSLMQPIVALFFVIGIGIAVFGVLKRGTMFKGTGSETSENAAAAEDATDSVNQMWIKAVPFIALLIMAVFGSNINKLIHINIFTPAINVIITVILTMVCAKFSPREASDALVDGSRIFLVTLFSVGLFLGFINMIGEIGTFVAIANLVNNVPQVLVVPIAILIGYLLAIPVGALSTAVAALILPTLAAIGLSPLALARISHDRINKNG</sequence>
<keyword evidence="2" id="KW-1003">Cell membrane</keyword>
<keyword evidence="3 6" id="KW-0812">Transmembrane</keyword>
<gene>
    <name evidence="7" type="ordered locus">AAur_pTC10210</name>
</gene>
<feature type="transmembrane region" description="Helical" evidence="6">
    <location>
        <begin position="255"/>
        <end position="276"/>
    </location>
</feature>
<organism evidence="7 8">
    <name type="scientific">Paenarthrobacter aurescens (strain TC1)</name>
    <dbReference type="NCBI Taxonomy" id="290340"/>
    <lineage>
        <taxon>Bacteria</taxon>
        <taxon>Bacillati</taxon>
        <taxon>Actinomycetota</taxon>
        <taxon>Actinomycetes</taxon>
        <taxon>Micrococcales</taxon>
        <taxon>Micrococcaceae</taxon>
        <taxon>Paenarthrobacter</taxon>
    </lineage>
</organism>
<evidence type="ECO:0000313" key="8">
    <source>
        <dbReference type="Proteomes" id="UP000000637"/>
    </source>
</evidence>
<keyword evidence="5 6" id="KW-0472">Membrane</keyword>
<comment type="subcellular location">
    <subcellularLocation>
        <location evidence="1">Cell membrane</location>
        <topology evidence="1">Multi-pass membrane protein</topology>
    </subcellularLocation>
</comment>
<evidence type="ECO:0000256" key="5">
    <source>
        <dbReference type="ARBA" id="ARBA00023136"/>
    </source>
</evidence>
<feature type="transmembrane region" description="Helical" evidence="6">
    <location>
        <begin position="227"/>
        <end position="243"/>
    </location>
</feature>
<evidence type="ECO:0000256" key="4">
    <source>
        <dbReference type="ARBA" id="ARBA00022989"/>
    </source>
</evidence>
<dbReference type="GO" id="GO:0005886">
    <property type="term" value="C:plasma membrane"/>
    <property type="evidence" value="ECO:0007669"/>
    <property type="project" value="UniProtKB-SubCell"/>
</dbReference>
<keyword evidence="4 6" id="KW-1133">Transmembrane helix</keyword>
<dbReference type="Proteomes" id="UP000000637">
    <property type="component" value="Plasmid pTC1"/>
</dbReference>
<dbReference type="Pfam" id="PF03606">
    <property type="entry name" value="DcuC"/>
    <property type="match status" value="1"/>
</dbReference>
<feature type="transmembrane region" description="Helical" evidence="6">
    <location>
        <begin position="320"/>
        <end position="341"/>
    </location>
</feature>
<proteinExistence type="predicted"/>
<geneLocation type="plasmid" evidence="7 8">
    <name>pTC1</name>
</geneLocation>
<feature type="transmembrane region" description="Helical" evidence="6">
    <location>
        <begin position="123"/>
        <end position="150"/>
    </location>
</feature>
<feature type="transmembrane region" description="Helical" evidence="6">
    <location>
        <begin position="6"/>
        <end position="21"/>
    </location>
</feature>
<evidence type="ECO:0000313" key="7">
    <source>
        <dbReference type="EMBL" id="ABM10526.1"/>
    </source>
</evidence>